<name>A0AAU9ECM5_9BACT</name>
<reference evidence="3" key="1">
    <citation type="journal article" date="2023" name="Arch. Microbiol.">
        <title>Desulfoferula mesophilus gen. nov. sp. nov., a mesophilic sulfate-reducing bacterium isolated from a brackish lake sediment.</title>
        <authorList>
            <person name="Watanabe T."/>
            <person name="Yabe T."/>
            <person name="Tsuji J.M."/>
            <person name="Fukui M."/>
        </authorList>
    </citation>
    <scope>NUCLEOTIDE SEQUENCE [LARGE SCALE GENOMIC DNA]</scope>
    <source>
        <strain evidence="3">12FAK</strain>
    </source>
</reference>
<accession>A0AAU9ECM5</accession>
<gene>
    <name evidence="2" type="ORF">FAK_19340</name>
</gene>
<dbReference type="AlphaFoldDB" id="A0AAU9ECM5"/>
<organism evidence="2 3">
    <name type="scientific">Desulfoferula mesophila</name>
    <dbReference type="NCBI Taxonomy" id="3058419"/>
    <lineage>
        <taxon>Bacteria</taxon>
        <taxon>Pseudomonadati</taxon>
        <taxon>Thermodesulfobacteriota</taxon>
        <taxon>Desulfarculia</taxon>
        <taxon>Desulfarculales</taxon>
        <taxon>Desulfarculaceae</taxon>
        <taxon>Desulfoferula</taxon>
    </lineage>
</organism>
<keyword evidence="3" id="KW-1185">Reference proteome</keyword>
<protein>
    <submittedName>
        <fullName evidence="2">Uncharacterized protein</fullName>
    </submittedName>
</protein>
<proteinExistence type="predicted"/>
<sequence length="201" mass="21769">MMKRAIAVFAALALSMGLASAALADQISDQLNQGVKLYQEGKVSQAIREIEFALAQMMQKKADMLGQVFPEAPAGWTAAEIESKSGSGGMFGGGVSATRRYKNGERGQVKIQVISDSPLIQSMGMMLNNPMFTQGGKQGKLVPFKGNKALLKDRGDRAEFQSLIDNKVLLQVDASRVKNAAQVAQEFADKVNMEKLKELTR</sequence>
<evidence type="ECO:0000313" key="2">
    <source>
        <dbReference type="EMBL" id="BEQ14868.1"/>
    </source>
</evidence>
<feature type="signal peptide" evidence="1">
    <location>
        <begin position="1"/>
        <end position="24"/>
    </location>
</feature>
<keyword evidence="1" id="KW-0732">Signal</keyword>
<dbReference type="EMBL" id="AP028679">
    <property type="protein sequence ID" value="BEQ14868.1"/>
    <property type="molecule type" value="Genomic_DNA"/>
</dbReference>
<evidence type="ECO:0000256" key="1">
    <source>
        <dbReference type="SAM" id="SignalP"/>
    </source>
</evidence>
<dbReference type="Proteomes" id="UP001366166">
    <property type="component" value="Chromosome"/>
</dbReference>
<evidence type="ECO:0000313" key="3">
    <source>
        <dbReference type="Proteomes" id="UP001366166"/>
    </source>
</evidence>
<dbReference type="KEGG" id="dmp:FAK_19340"/>
<feature type="chain" id="PRO_5043717545" evidence="1">
    <location>
        <begin position="25"/>
        <end position="201"/>
    </location>
</feature>